<dbReference type="InterPro" id="IPR011050">
    <property type="entry name" value="Pectin_lyase_fold/virulence"/>
</dbReference>
<proteinExistence type="predicted"/>
<evidence type="ECO:0000313" key="1">
    <source>
        <dbReference type="EMBL" id="KZM82656.1"/>
    </source>
</evidence>
<dbReference type="PANTHER" id="PTHR31321">
    <property type="entry name" value="ACYL-COA THIOESTER HYDROLASE YBHC-RELATED"/>
    <property type="match status" value="1"/>
</dbReference>
<sequence length="289" mass="31616">MTTLSTDAEFQIPVHTHLSDNGIREKVKIPASKPYISLIGNQNAANQTVITWGDKAFDIAKDDTVLGTYRSASVTVLSDYLCAAGITFEVHGFVLHLWLVKQQKGLLPYPKFRTVPVSCFETPTRADKICQQLSHSTQGSGSHSSANEASLMCENAYLNTAARIQQHIAGQQINNTRRVNLLNHYTPANTTTQTSPDTEITVPVPELDKIGVRRTVWYSDEASHGPRNLLNSFNKVGENSGSGRTDIGKKNIDTCDMKCHAPDTIVRAGLSEDCHGPEFESTSTNNNGT</sequence>
<dbReference type="SUPFAM" id="SSF51126">
    <property type="entry name" value="Pectin lyase-like"/>
    <property type="match status" value="1"/>
</dbReference>
<organism evidence="1">
    <name type="scientific">Daucus carota subsp. sativus</name>
    <name type="common">Carrot</name>
    <dbReference type="NCBI Taxonomy" id="79200"/>
    <lineage>
        <taxon>Eukaryota</taxon>
        <taxon>Viridiplantae</taxon>
        <taxon>Streptophyta</taxon>
        <taxon>Embryophyta</taxon>
        <taxon>Tracheophyta</taxon>
        <taxon>Spermatophyta</taxon>
        <taxon>Magnoliopsida</taxon>
        <taxon>eudicotyledons</taxon>
        <taxon>Gunneridae</taxon>
        <taxon>Pentapetalae</taxon>
        <taxon>asterids</taxon>
        <taxon>campanulids</taxon>
        <taxon>Apiales</taxon>
        <taxon>Apiaceae</taxon>
        <taxon>Apioideae</taxon>
        <taxon>Scandiceae</taxon>
        <taxon>Daucinae</taxon>
        <taxon>Daucus</taxon>
        <taxon>Daucus sect. Daucus</taxon>
    </lineage>
</organism>
<dbReference type="STRING" id="79200.A0A175YG53"/>
<comment type="caution">
    <text evidence="1">The sequence shown here is derived from an EMBL/GenBank/DDBJ whole genome shotgun (WGS) entry which is preliminary data.</text>
</comment>
<protein>
    <submittedName>
        <fullName evidence="1">Uncharacterized protein</fullName>
    </submittedName>
</protein>
<dbReference type="GO" id="GO:0045490">
    <property type="term" value="P:pectin catabolic process"/>
    <property type="evidence" value="ECO:0007669"/>
    <property type="project" value="TreeGrafter"/>
</dbReference>
<accession>A0A175YG53</accession>
<dbReference type="Gene3D" id="2.160.20.10">
    <property type="entry name" value="Single-stranded right-handed beta-helix, Pectin lyase-like"/>
    <property type="match status" value="1"/>
</dbReference>
<dbReference type="Gramene" id="KZM82656">
    <property type="protein sequence ID" value="KZM82656"/>
    <property type="gene ID" value="DCAR_030225"/>
</dbReference>
<dbReference type="GO" id="GO:0030599">
    <property type="term" value="F:pectinesterase activity"/>
    <property type="evidence" value="ECO:0007669"/>
    <property type="project" value="TreeGrafter"/>
</dbReference>
<dbReference type="PANTHER" id="PTHR31321:SF31">
    <property type="entry name" value="PECTINESTERASE QRT1"/>
    <property type="match status" value="1"/>
</dbReference>
<reference evidence="1" key="1">
    <citation type="journal article" date="2016" name="Nat. Genet.">
        <title>A high-quality carrot genome assembly provides new insights into carotenoid accumulation and asterid genome evolution.</title>
        <authorList>
            <person name="Iorizzo M."/>
            <person name="Ellison S."/>
            <person name="Senalik D."/>
            <person name="Zeng P."/>
            <person name="Satapoomin P."/>
            <person name="Huang J."/>
            <person name="Bowman M."/>
            <person name="Iovene M."/>
            <person name="Sanseverino W."/>
            <person name="Cavagnaro P."/>
            <person name="Yildiz M."/>
            <person name="Macko-Podgorni A."/>
            <person name="Moranska E."/>
            <person name="Grzebelus E."/>
            <person name="Grzebelus D."/>
            <person name="Ashrafi H."/>
            <person name="Zheng Z."/>
            <person name="Cheng S."/>
            <person name="Spooner D."/>
            <person name="Van Deynze A."/>
            <person name="Simon P."/>
        </authorList>
    </citation>
    <scope>NUCLEOTIDE SEQUENCE [LARGE SCALE GENOMIC DNA]</scope>
    <source>
        <tissue evidence="1">Leaf</tissue>
    </source>
</reference>
<dbReference type="InterPro" id="IPR012334">
    <property type="entry name" value="Pectin_lyas_fold"/>
</dbReference>
<gene>
    <name evidence="1" type="ORF">DCAR_030225</name>
</gene>
<name>A0A175YG53_DAUCS</name>
<dbReference type="AlphaFoldDB" id="A0A175YG53"/>
<dbReference type="EMBL" id="LNRQ01000009">
    <property type="protein sequence ID" value="KZM82656.1"/>
    <property type="molecule type" value="Genomic_DNA"/>
</dbReference>